<dbReference type="AlphaFoldDB" id="A0A1Y2G951"/>
<accession>A0A1Y2G951</accession>
<dbReference type="GeneID" id="33561697"/>
<evidence type="ECO:0000313" key="6">
    <source>
        <dbReference type="Proteomes" id="UP000193648"/>
    </source>
</evidence>
<comment type="catalytic activity">
    <reaction evidence="1">
        <text>S-ubiquitinyl-[E2 ubiquitin-conjugating enzyme]-L-cysteine + [acceptor protein]-L-lysine = [E2 ubiquitin-conjugating enzyme]-L-cysteine + N(6)-ubiquitinyl-[acceptor protein]-L-lysine.</text>
        <dbReference type="EC" id="2.3.2.26"/>
    </reaction>
</comment>
<reference evidence="5 6" key="1">
    <citation type="submission" date="2016-07" db="EMBL/GenBank/DDBJ databases">
        <title>Pervasive Adenine N6-methylation of Active Genes in Fungi.</title>
        <authorList>
            <consortium name="DOE Joint Genome Institute"/>
            <person name="Mondo S.J."/>
            <person name="Dannebaum R.O."/>
            <person name="Kuo R.C."/>
            <person name="Labutti K."/>
            <person name="Haridas S."/>
            <person name="Kuo A."/>
            <person name="Salamov A."/>
            <person name="Ahrendt S.R."/>
            <person name="Lipzen A."/>
            <person name="Sullivan W."/>
            <person name="Andreopoulos W.B."/>
            <person name="Clum A."/>
            <person name="Lindquist E."/>
            <person name="Daum C."/>
            <person name="Ramamoorthy G.K."/>
            <person name="Gryganskyi A."/>
            <person name="Culley D."/>
            <person name="Magnuson J.K."/>
            <person name="James T.Y."/>
            <person name="O'Malley M.A."/>
            <person name="Stajich J.E."/>
            <person name="Spatafora J.W."/>
            <person name="Visel A."/>
            <person name="Grigoriev I.V."/>
        </authorList>
    </citation>
    <scope>NUCLEOTIDE SEQUENCE [LARGE SCALE GENOMIC DNA]</scope>
    <source>
        <strain evidence="5 6">NRRL 3116</strain>
    </source>
</reference>
<dbReference type="PANTHER" id="PTHR45700:SF2">
    <property type="entry name" value="UBIQUITIN-PROTEIN LIGASE E3C"/>
    <property type="match status" value="1"/>
</dbReference>
<name>A0A1Y2G951_9FUNG</name>
<keyword evidence="3" id="KW-0808">Transferase</keyword>
<organism evidence="5 6">
    <name type="scientific">Lobosporangium transversale</name>
    <dbReference type="NCBI Taxonomy" id="64571"/>
    <lineage>
        <taxon>Eukaryota</taxon>
        <taxon>Fungi</taxon>
        <taxon>Fungi incertae sedis</taxon>
        <taxon>Mucoromycota</taxon>
        <taxon>Mortierellomycotina</taxon>
        <taxon>Mortierellomycetes</taxon>
        <taxon>Mortierellales</taxon>
        <taxon>Mortierellaceae</taxon>
        <taxon>Lobosporangium</taxon>
    </lineage>
</organism>
<keyword evidence="6" id="KW-1185">Reference proteome</keyword>
<protein>
    <recommendedName>
        <fullName evidence="2">HECT-type E3 ubiquitin transferase</fullName>
        <ecNumber evidence="2">2.3.2.26</ecNumber>
    </recommendedName>
</protein>
<sequence length="702" mass="78936">MFSSRPGVDKKAALLAQAKADRLARSGQKKIEEQNALQEKAASRIQASWRRIQHRRAMKDQQRLDWDTLSTRFPSTPALGLIRNLQLAYLLLKFYDPAKCPMDSRRLSTLCKLILSKTVIIAEERDQAVSKTDTPPQSLSLNDSALISQSSETEMSGGGSDIKPMVQVPFQMILLHSRYSELGISVILRLLQQCIKSMIGYRVEYDALSSSNLNTSGGKASTKANAHKPTSLGISNDALYLSGSELRFVMAYIDINTYRLPEAVNPLIRTQMTDRGKALITKIFNSGEFYKEIKPGVSLRVEALLQLKERSKKTALVPIDSSRQKALSLWITAVWRCCLLLPSVDKEVIEKPAKKSNGKQYKDDLINLYSDDSTSVSIACYILTVPLLMECLDGLCIQLAWQNNTLEETLDVILDLRHQQYILSIMSLNDTLSLIGNMIQLYRSSLSKNTDAVNTRLNNQLVEAVTVLLTHCRKNVSTTQTAEFRQYHPIFSWTRASQRKQQQQLSNIQVSVLLQQLEYLWSREYALSVFRALLDASLPAIQKTDQITSSQESTPSTSRQNRFSSPLELALTKSGEVKWSEPQNTLLAIEVQQSCLFYMTLMKLFDAQKPKILVTLMYLPSFLTHLWRLMLTLGPKGGMVIYLEAAATGGARGKGLDQEPLIAILQIFSPLMMMTCMSNRRRGDYQSSYSCLVSSINFAFLS</sequence>
<dbReference type="PANTHER" id="PTHR45700">
    <property type="entry name" value="UBIQUITIN-PROTEIN LIGASE E3C"/>
    <property type="match status" value="1"/>
</dbReference>
<dbReference type="PROSITE" id="PS50096">
    <property type="entry name" value="IQ"/>
    <property type="match status" value="1"/>
</dbReference>
<gene>
    <name evidence="5" type="ORF">BCR41DRAFT_196350</name>
</gene>
<dbReference type="EC" id="2.3.2.26" evidence="2"/>
<dbReference type="GO" id="GO:0000209">
    <property type="term" value="P:protein polyubiquitination"/>
    <property type="evidence" value="ECO:0007669"/>
    <property type="project" value="InterPro"/>
</dbReference>
<evidence type="ECO:0000256" key="2">
    <source>
        <dbReference type="ARBA" id="ARBA00012485"/>
    </source>
</evidence>
<dbReference type="GO" id="GO:0061630">
    <property type="term" value="F:ubiquitin protein ligase activity"/>
    <property type="evidence" value="ECO:0007669"/>
    <property type="project" value="UniProtKB-EC"/>
</dbReference>
<dbReference type="OrthoDB" id="423283at2759"/>
<dbReference type="RefSeq" id="XP_021876640.1">
    <property type="nucleotide sequence ID" value="XM_022019852.1"/>
</dbReference>
<evidence type="ECO:0000256" key="1">
    <source>
        <dbReference type="ARBA" id="ARBA00000885"/>
    </source>
</evidence>
<dbReference type="GO" id="GO:0006511">
    <property type="term" value="P:ubiquitin-dependent protein catabolic process"/>
    <property type="evidence" value="ECO:0007669"/>
    <property type="project" value="TreeGrafter"/>
</dbReference>
<evidence type="ECO:0000256" key="3">
    <source>
        <dbReference type="ARBA" id="ARBA00022679"/>
    </source>
</evidence>
<evidence type="ECO:0000313" key="5">
    <source>
        <dbReference type="EMBL" id="ORZ04594.1"/>
    </source>
</evidence>
<dbReference type="InterPro" id="IPR044611">
    <property type="entry name" value="E3A/B/C-like"/>
</dbReference>
<feature type="region of interest" description="Disordered" evidence="4">
    <location>
        <begin position="545"/>
        <end position="564"/>
    </location>
</feature>
<dbReference type="EMBL" id="MCFF01000056">
    <property type="protein sequence ID" value="ORZ04594.1"/>
    <property type="molecule type" value="Genomic_DNA"/>
</dbReference>
<evidence type="ECO:0000256" key="4">
    <source>
        <dbReference type="SAM" id="MobiDB-lite"/>
    </source>
</evidence>
<proteinExistence type="predicted"/>
<dbReference type="Proteomes" id="UP000193648">
    <property type="component" value="Unassembled WGS sequence"/>
</dbReference>
<comment type="caution">
    <text evidence="5">The sequence shown here is derived from an EMBL/GenBank/DDBJ whole genome shotgun (WGS) entry which is preliminary data.</text>
</comment>